<dbReference type="STRING" id="104452.A0A0L7LV90"/>
<dbReference type="InterPro" id="IPR007604">
    <property type="entry name" value="CP2"/>
</dbReference>
<feature type="domain" description="Grh/CP2 DB" evidence="8">
    <location>
        <begin position="426"/>
        <end position="633"/>
    </location>
</feature>
<evidence type="ECO:0000256" key="1">
    <source>
        <dbReference type="ARBA" id="ARBA00004123"/>
    </source>
</evidence>
<sequence length="801" mass="89351">MYVLVRGKLDRNRSEIRGSRLDQSRWPRKDPSKPVRFVARFLRAHLPESHSRGAPAPRPGPLLCQRRKEVMEVGGESWRYYPSGAEHPLSAATTAVLGMADEHSGLVTEYYKLPPLGQDAHLAQHKDAKLVDVWPRMWLQAAHIDKDAQDLSRVIVGTRPTLAVQRAAIAHSYIQNYNERSARPHPSVSGAARAHRHQSRLSPLRRAGGALKVVTNGAHGAELGELSGLFHAGLVKREPEDLSRKVLDDEPHALKPPRHKVAVGEPGEAASPSPVPSRASSAGSLLPDAAMYAAQMFAPPGTPSPTPYGDQYSRQPQAFTSEPYYREYFVGDGYQQRAAPPYDGEPASASTFSERYATPRYHSKSVIAAAGLTVDLPSPDSGIGADAVTPRDHTTVQQSFDYTVICQQPGTAEDGRGTPSHHSPFSPYGFKYHLETASSSSQRREDDRITYINKGQFYGITLEYVHDPDKPLKNQTVKSVVMLMFREEKSPEDEIKAWQFWHGRQHSVKQRILDADTKNSIGLAGSIEEISHNAIAVYWNPLESAAKGLPLHIQIDTFEDPRDTQVYHRGYCQIKVFCDKGAERKTRDEERRAAKRKMSATNRKKLDEIYHPVTERSEFYAMADLAKPPVLFSPAEDIDKLAGMDIQGFYGHDESTLTDAHMKGASPYRDVGGLSPYSDRKDSLELEGVLGKRARTATPPLSERVMLYVRQDSEDVYTALHVVPPTTQGLLHAIENKYKISGSAINNLYRKNKKGITAKIDDEMLAYYCNEDLFLLEVRPAGEHGEERLYDITFVELPLEH</sequence>
<feature type="compositionally biased region" description="Low complexity" evidence="7">
    <location>
        <begin position="269"/>
        <end position="282"/>
    </location>
</feature>
<feature type="region of interest" description="Disordered" evidence="7">
    <location>
        <begin position="248"/>
        <end position="282"/>
    </location>
</feature>
<name>A0A0L7LV90_OPEBR</name>
<keyword evidence="10" id="KW-1185">Reference proteome</keyword>
<evidence type="ECO:0000256" key="6">
    <source>
        <dbReference type="PROSITE-ProRule" id="PRU01313"/>
    </source>
</evidence>
<evidence type="ECO:0000256" key="2">
    <source>
        <dbReference type="ARBA" id="ARBA00023015"/>
    </source>
</evidence>
<organism evidence="9 10">
    <name type="scientific">Operophtera brumata</name>
    <name type="common">Winter moth</name>
    <name type="synonym">Phalaena brumata</name>
    <dbReference type="NCBI Taxonomy" id="104452"/>
    <lineage>
        <taxon>Eukaryota</taxon>
        <taxon>Metazoa</taxon>
        <taxon>Ecdysozoa</taxon>
        <taxon>Arthropoda</taxon>
        <taxon>Hexapoda</taxon>
        <taxon>Insecta</taxon>
        <taxon>Pterygota</taxon>
        <taxon>Neoptera</taxon>
        <taxon>Endopterygota</taxon>
        <taxon>Lepidoptera</taxon>
        <taxon>Glossata</taxon>
        <taxon>Ditrysia</taxon>
        <taxon>Geometroidea</taxon>
        <taxon>Geometridae</taxon>
        <taxon>Larentiinae</taxon>
        <taxon>Operophtera</taxon>
    </lineage>
</organism>
<keyword evidence="2" id="KW-0805">Transcription regulation</keyword>
<gene>
    <name evidence="9" type="ORF">OBRU01_00252</name>
</gene>
<dbReference type="InterPro" id="IPR040167">
    <property type="entry name" value="TF_CP2-like"/>
</dbReference>
<dbReference type="Proteomes" id="UP000037510">
    <property type="component" value="Unassembled WGS sequence"/>
</dbReference>
<dbReference type="PANTHER" id="PTHR11037">
    <property type="entry name" value="TRANSCRIPTION FACTOR CP2"/>
    <property type="match status" value="1"/>
</dbReference>
<comment type="subcellular location">
    <subcellularLocation>
        <location evidence="1 6">Nucleus</location>
    </subcellularLocation>
</comment>
<dbReference type="Pfam" id="PF04516">
    <property type="entry name" value="CP2"/>
    <property type="match status" value="2"/>
</dbReference>
<keyword evidence="5 6" id="KW-0539">Nucleus</keyword>
<dbReference type="GO" id="GO:0005634">
    <property type="term" value="C:nucleus"/>
    <property type="evidence" value="ECO:0007669"/>
    <property type="project" value="UniProtKB-SubCell"/>
</dbReference>
<keyword evidence="4" id="KW-0804">Transcription</keyword>
<dbReference type="InterPro" id="IPR057520">
    <property type="entry name" value="GRHL1/CP2_C"/>
</dbReference>
<protein>
    <recommendedName>
        <fullName evidence="8">Grh/CP2 DB domain-containing protein</fullName>
    </recommendedName>
</protein>
<evidence type="ECO:0000256" key="4">
    <source>
        <dbReference type="ARBA" id="ARBA00023163"/>
    </source>
</evidence>
<dbReference type="EMBL" id="JTDY01000022">
    <property type="protein sequence ID" value="KOB79377.1"/>
    <property type="molecule type" value="Genomic_DNA"/>
</dbReference>
<dbReference type="Pfam" id="PF25416">
    <property type="entry name" value="GRHL1_C"/>
    <property type="match status" value="1"/>
</dbReference>
<dbReference type="PROSITE" id="PS51968">
    <property type="entry name" value="GRH_CP2_DB"/>
    <property type="match status" value="1"/>
</dbReference>
<dbReference type="GO" id="GO:0001228">
    <property type="term" value="F:DNA-binding transcription activator activity, RNA polymerase II-specific"/>
    <property type="evidence" value="ECO:0007669"/>
    <property type="project" value="TreeGrafter"/>
</dbReference>
<evidence type="ECO:0000313" key="10">
    <source>
        <dbReference type="Proteomes" id="UP000037510"/>
    </source>
</evidence>
<evidence type="ECO:0000259" key="8">
    <source>
        <dbReference type="PROSITE" id="PS51968"/>
    </source>
</evidence>
<reference evidence="9 10" key="1">
    <citation type="journal article" date="2015" name="Genome Biol. Evol.">
        <title>The genome of winter moth (Operophtera brumata) provides a genomic perspective on sexual dimorphism and phenology.</title>
        <authorList>
            <person name="Derks M.F."/>
            <person name="Smit S."/>
            <person name="Salis L."/>
            <person name="Schijlen E."/>
            <person name="Bossers A."/>
            <person name="Mateman C."/>
            <person name="Pijl A.S."/>
            <person name="de Ridder D."/>
            <person name="Groenen M.A."/>
            <person name="Visser M.E."/>
            <person name="Megens H.J."/>
        </authorList>
    </citation>
    <scope>NUCLEOTIDE SEQUENCE [LARGE SCALE GENOMIC DNA]</scope>
    <source>
        <strain evidence="9">WM2013NL</strain>
        <tissue evidence="9">Head and thorax</tissue>
    </source>
</reference>
<evidence type="ECO:0000313" key="9">
    <source>
        <dbReference type="EMBL" id="KOB79377.1"/>
    </source>
</evidence>
<dbReference type="AlphaFoldDB" id="A0A0L7LV90"/>
<evidence type="ECO:0000256" key="5">
    <source>
        <dbReference type="ARBA" id="ARBA00023242"/>
    </source>
</evidence>
<keyword evidence="3 6" id="KW-0238">DNA-binding</keyword>
<proteinExistence type="predicted"/>
<dbReference type="PANTHER" id="PTHR11037:SF20">
    <property type="entry name" value="PROTEIN GRAINYHEAD"/>
    <property type="match status" value="1"/>
</dbReference>
<evidence type="ECO:0000256" key="7">
    <source>
        <dbReference type="SAM" id="MobiDB-lite"/>
    </source>
</evidence>
<evidence type="ECO:0000256" key="3">
    <source>
        <dbReference type="ARBA" id="ARBA00023125"/>
    </source>
</evidence>
<comment type="caution">
    <text evidence="9">The sequence shown here is derived from an EMBL/GenBank/DDBJ whole genome shotgun (WGS) entry which is preliminary data.</text>
</comment>
<accession>A0A0L7LV90</accession>
<dbReference type="GO" id="GO:0000978">
    <property type="term" value="F:RNA polymerase II cis-regulatory region sequence-specific DNA binding"/>
    <property type="evidence" value="ECO:0007669"/>
    <property type="project" value="TreeGrafter"/>
</dbReference>